<dbReference type="PANTHER" id="PTHR39594:SF1">
    <property type="entry name" value="PROTEIN YCHQ"/>
    <property type="match status" value="1"/>
</dbReference>
<dbReference type="PIRSF" id="PIRSF005610">
    <property type="entry name" value="SirB"/>
    <property type="match status" value="1"/>
</dbReference>
<name>A0A316FC10_9GAMM</name>
<keyword evidence="1" id="KW-0812">Transmembrane</keyword>
<evidence type="ECO:0000256" key="1">
    <source>
        <dbReference type="SAM" id="Phobius"/>
    </source>
</evidence>
<accession>A0A316FC10</accession>
<reference evidence="2 3" key="1">
    <citation type="submission" date="2018-05" db="EMBL/GenBank/DDBJ databases">
        <title>Genomic Encyclopedia of Type Strains, Phase IV (KMG-IV): sequencing the most valuable type-strain genomes for metagenomic binning, comparative biology and taxonomic classification.</title>
        <authorList>
            <person name="Goeker M."/>
        </authorList>
    </citation>
    <scope>NUCLEOTIDE SEQUENCE [LARGE SCALE GENOMIC DNA]</scope>
    <source>
        <strain evidence="2 3">DSM 25350</strain>
    </source>
</reference>
<comment type="caution">
    <text evidence="2">The sequence shown here is derived from an EMBL/GenBank/DDBJ whole genome shotgun (WGS) entry which is preliminary data.</text>
</comment>
<gene>
    <name evidence="2" type="ORF">C8D97_11379</name>
</gene>
<keyword evidence="1" id="KW-0472">Membrane</keyword>
<protein>
    <submittedName>
        <fullName evidence="2">Putative membrane protein SirB2</fullName>
    </submittedName>
</protein>
<keyword evidence="3" id="KW-1185">Reference proteome</keyword>
<feature type="transmembrane region" description="Helical" evidence="1">
    <location>
        <begin position="72"/>
        <end position="91"/>
    </location>
</feature>
<dbReference type="InterPro" id="IPR007360">
    <property type="entry name" value="SirB"/>
</dbReference>
<feature type="transmembrane region" description="Helical" evidence="1">
    <location>
        <begin position="43"/>
        <end position="66"/>
    </location>
</feature>
<dbReference type="PANTHER" id="PTHR39594">
    <property type="entry name" value="PROTEIN YCHQ"/>
    <property type="match status" value="1"/>
</dbReference>
<keyword evidence="1" id="KW-1133">Transmembrane helix</keyword>
<dbReference type="AlphaFoldDB" id="A0A316FC10"/>
<feature type="transmembrane region" description="Helical" evidence="1">
    <location>
        <begin position="98"/>
        <end position="119"/>
    </location>
</feature>
<dbReference type="Proteomes" id="UP000245790">
    <property type="component" value="Unassembled WGS sequence"/>
</dbReference>
<evidence type="ECO:0000313" key="2">
    <source>
        <dbReference type="EMBL" id="PWK46394.1"/>
    </source>
</evidence>
<dbReference type="GO" id="GO:0005886">
    <property type="term" value="C:plasma membrane"/>
    <property type="evidence" value="ECO:0007669"/>
    <property type="project" value="TreeGrafter"/>
</dbReference>
<dbReference type="RefSeq" id="WP_109764828.1">
    <property type="nucleotide sequence ID" value="NZ_QGGU01000013.1"/>
</dbReference>
<feature type="transmembrane region" description="Helical" evidence="1">
    <location>
        <begin position="12"/>
        <end position="31"/>
    </location>
</feature>
<dbReference type="Pfam" id="PF04247">
    <property type="entry name" value="SirB"/>
    <property type="match status" value="1"/>
</dbReference>
<dbReference type="OrthoDB" id="5588650at2"/>
<organism evidence="2 3">
    <name type="scientific">Pleionea mediterranea</name>
    <dbReference type="NCBI Taxonomy" id="523701"/>
    <lineage>
        <taxon>Bacteria</taxon>
        <taxon>Pseudomonadati</taxon>
        <taxon>Pseudomonadota</taxon>
        <taxon>Gammaproteobacteria</taxon>
        <taxon>Oceanospirillales</taxon>
        <taxon>Pleioneaceae</taxon>
        <taxon>Pleionea</taxon>
    </lineage>
</organism>
<sequence>MEIYPIAKHIHMTFAGLSFLGFVIRGYWMISGSNLLHKKPVKILPHIIDTILLLSAAVLVVLTGLYPLAVDFVTLKLLLLVAYIILGTFALKRGKTKAIKVASFVAALVIFLSIFAVAMHKPVF</sequence>
<dbReference type="EMBL" id="QGGU01000013">
    <property type="protein sequence ID" value="PWK46394.1"/>
    <property type="molecule type" value="Genomic_DNA"/>
</dbReference>
<evidence type="ECO:0000313" key="3">
    <source>
        <dbReference type="Proteomes" id="UP000245790"/>
    </source>
</evidence>
<proteinExistence type="predicted"/>